<reference evidence="10 11" key="1">
    <citation type="submission" date="2018-10" db="EMBL/GenBank/DDBJ databases">
        <title>Sequencing the genomes of 1000 actinobacteria strains.</title>
        <authorList>
            <person name="Klenk H.-P."/>
        </authorList>
    </citation>
    <scope>NUCLEOTIDE SEQUENCE [LARGE SCALE GENOMIC DNA]</scope>
    <source>
        <strain evidence="10 11">DSM 45175</strain>
    </source>
</reference>
<dbReference type="AlphaFoldDB" id="A0A495JUB2"/>
<organism evidence="10 11">
    <name type="scientific">Micromonospora pisi</name>
    <dbReference type="NCBI Taxonomy" id="589240"/>
    <lineage>
        <taxon>Bacteria</taxon>
        <taxon>Bacillati</taxon>
        <taxon>Actinomycetota</taxon>
        <taxon>Actinomycetes</taxon>
        <taxon>Micromonosporales</taxon>
        <taxon>Micromonosporaceae</taxon>
        <taxon>Micromonospora</taxon>
    </lineage>
</organism>
<evidence type="ECO:0000256" key="6">
    <source>
        <dbReference type="ARBA" id="ARBA00023004"/>
    </source>
</evidence>
<dbReference type="RefSeq" id="WP_246017374.1">
    <property type="nucleotide sequence ID" value="NZ_RBKT01000001.1"/>
</dbReference>
<dbReference type="FunFam" id="1.10.630.10:FF:000018">
    <property type="entry name" value="Cytochrome P450 monooxygenase"/>
    <property type="match status" value="1"/>
</dbReference>
<dbReference type="GO" id="GO:0020037">
    <property type="term" value="F:heme binding"/>
    <property type="evidence" value="ECO:0007669"/>
    <property type="project" value="InterPro"/>
</dbReference>
<comment type="caution">
    <text evidence="10">The sequence shown here is derived from an EMBL/GenBank/DDBJ whole genome shotgun (WGS) entry which is preliminary data.</text>
</comment>
<dbReference type="GO" id="GO:0006707">
    <property type="term" value="P:cholesterol catabolic process"/>
    <property type="evidence" value="ECO:0007669"/>
    <property type="project" value="TreeGrafter"/>
</dbReference>
<keyword evidence="8" id="KW-0045">Antibiotic biosynthesis</keyword>
<dbReference type="PRINTS" id="PR00359">
    <property type="entry name" value="BP450"/>
</dbReference>
<dbReference type="InterPro" id="IPR001128">
    <property type="entry name" value="Cyt_P450"/>
</dbReference>
<evidence type="ECO:0000256" key="4">
    <source>
        <dbReference type="ARBA" id="ARBA00022857"/>
    </source>
</evidence>
<dbReference type="InterPro" id="IPR002397">
    <property type="entry name" value="Cyt_P450_B"/>
</dbReference>
<dbReference type="Proteomes" id="UP000277671">
    <property type="component" value="Unassembled WGS sequence"/>
</dbReference>
<keyword evidence="11" id="KW-1185">Reference proteome</keyword>
<dbReference type="Pfam" id="PF00067">
    <property type="entry name" value="p450"/>
    <property type="match status" value="1"/>
</dbReference>
<dbReference type="GO" id="GO:0008395">
    <property type="term" value="F:steroid hydroxylase activity"/>
    <property type="evidence" value="ECO:0007669"/>
    <property type="project" value="TreeGrafter"/>
</dbReference>
<dbReference type="InterPro" id="IPR036396">
    <property type="entry name" value="Cyt_P450_sf"/>
</dbReference>
<keyword evidence="5" id="KW-0560">Oxidoreductase</keyword>
<dbReference type="GO" id="GO:0017000">
    <property type="term" value="P:antibiotic biosynthetic process"/>
    <property type="evidence" value="ECO:0007669"/>
    <property type="project" value="UniProtKB-KW"/>
</dbReference>
<evidence type="ECO:0000256" key="3">
    <source>
        <dbReference type="ARBA" id="ARBA00022723"/>
    </source>
</evidence>
<keyword evidence="3" id="KW-0479">Metal-binding</keyword>
<dbReference type="PANTHER" id="PTHR46696">
    <property type="entry name" value="P450, PUTATIVE (EUROFUNG)-RELATED"/>
    <property type="match status" value="1"/>
</dbReference>
<evidence type="ECO:0000313" key="11">
    <source>
        <dbReference type="Proteomes" id="UP000277671"/>
    </source>
</evidence>
<keyword evidence="7" id="KW-0503">Monooxygenase</keyword>
<gene>
    <name evidence="10" type="ORF">BDK92_6561</name>
</gene>
<comment type="pathway">
    <text evidence="9">Antibiotic biosynthesis; mycinamicin biosynthesis.</text>
</comment>
<name>A0A495JUB2_9ACTN</name>
<sequence length="407" mass="43984">MSGTGDDLSGVPEIDLMNADVLTDPFTAYGRAREQSPMARIVGPGFGPIWAVTRHEEARAMLTDPRFELNAASFTRPDVPEHCLAYMRTMQEMDGPEHARLRRLVSPAFTARRAAEFRPRIEPIVDRLLDDLPRHAENGVVDLLVHFARPLPMDVICELVGVPEDDRPHWREWGAAVAAGWGQAFADAIPGIMAGARAVVAHRRAEPGDDLVSDLIRTQAEADDQLSDTELITLVWHLVLAGQTPTNLITNAVQTLLAHPGQLAALRADPGLMPGAVEELTRWSGPQVMTIPRYAREDVELAGVRVGKGEPVTAVIVAANRDPRAFADPDRLDVGRTAGIAAHLGYAHGPHFCLGAALARTQIEVALTGLLRRFPDLSLADTAGPAARIPDPGTWRLAALPVTLSNG</sequence>
<accession>A0A495JUB2</accession>
<evidence type="ECO:0000313" key="10">
    <source>
        <dbReference type="EMBL" id="RKR92128.1"/>
    </source>
</evidence>
<dbReference type="PANTHER" id="PTHR46696:SF4">
    <property type="entry name" value="BIOTIN BIOSYNTHESIS CYTOCHROME P450"/>
    <property type="match status" value="1"/>
</dbReference>
<dbReference type="Gene3D" id="1.10.630.10">
    <property type="entry name" value="Cytochrome P450"/>
    <property type="match status" value="1"/>
</dbReference>
<keyword evidence="6" id="KW-0408">Iron</keyword>
<comment type="similarity">
    <text evidence="1">Belongs to the cytochrome P450 family.</text>
</comment>
<dbReference type="EMBL" id="RBKT01000001">
    <property type="protein sequence ID" value="RKR92128.1"/>
    <property type="molecule type" value="Genomic_DNA"/>
</dbReference>
<evidence type="ECO:0000256" key="7">
    <source>
        <dbReference type="ARBA" id="ARBA00023033"/>
    </source>
</evidence>
<keyword evidence="2" id="KW-0349">Heme</keyword>
<evidence type="ECO:0000256" key="5">
    <source>
        <dbReference type="ARBA" id="ARBA00023002"/>
    </source>
</evidence>
<evidence type="ECO:0000256" key="9">
    <source>
        <dbReference type="ARBA" id="ARBA00060683"/>
    </source>
</evidence>
<evidence type="ECO:0000256" key="1">
    <source>
        <dbReference type="ARBA" id="ARBA00010617"/>
    </source>
</evidence>
<proteinExistence type="inferred from homology"/>
<dbReference type="GO" id="GO:0036199">
    <property type="term" value="F:cholest-4-en-3-one 26-monooxygenase activity"/>
    <property type="evidence" value="ECO:0007669"/>
    <property type="project" value="TreeGrafter"/>
</dbReference>
<dbReference type="GO" id="GO:0005506">
    <property type="term" value="F:iron ion binding"/>
    <property type="evidence" value="ECO:0007669"/>
    <property type="project" value="InterPro"/>
</dbReference>
<dbReference type="CDD" id="cd11029">
    <property type="entry name" value="CYP107-like"/>
    <property type="match status" value="1"/>
</dbReference>
<evidence type="ECO:0000256" key="8">
    <source>
        <dbReference type="ARBA" id="ARBA00023194"/>
    </source>
</evidence>
<evidence type="ECO:0000256" key="2">
    <source>
        <dbReference type="ARBA" id="ARBA00022617"/>
    </source>
</evidence>
<protein>
    <submittedName>
        <fullName evidence="10">Cytochrome P450</fullName>
    </submittedName>
</protein>
<keyword evidence="4" id="KW-0521">NADP</keyword>
<dbReference type="SUPFAM" id="SSF48264">
    <property type="entry name" value="Cytochrome P450"/>
    <property type="match status" value="1"/>
</dbReference>